<evidence type="ECO:0000256" key="6">
    <source>
        <dbReference type="ARBA" id="ARBA00023242"/>
    </source>
</evidence>
<evidence type="ECO:0000256" key="5">
    <source>
        <dbReference type="ARBA" id="ARBA00023163"/>
    </source>
</evidence>
<dbReference type="PANTHER" id="PTHR31313">
    <property type="entry name" value="TY1 ENHANCER ACTIVATOR"/>
    <property type="match status" value="1"/>
</dbReference>
<feature type="compositionally biased region" description="Low complexity" evidence="7">
    <location>
        <begin position="774"/>
        <end position="803"/>
    </location>
</feature>
<accession>A0A9P6PR57</accession>
<feature type="compositionally biased region" description="Low complexity" evidence="7">
    <location>
        <begin position="1032"/>
        <end position="1043"/>
    </location>
</feature>
<keyword evidence="10" id="KW-1185">Reference proteome</keyword>
<protein>
    <recommendedName>
        <fullName evidence="8">Xylanolytic transcriptional activator regulatory domain-containing protein</fullName>
    </recommendedName>
</protein>
<organism evidence="9 10">
    <name type="scientific">Mortierella polycephala</name>
    <dbReference type="NCBI Taxonomy" id="41804"/>
    <lineage>
        <taxon>Eukaryota</taxon>
        <taxon>Fungi</taxon>
        <taxon>Fungi incertae sedis</taxon>
        <taxon>Mucoromycota</taxon>
        <taxon>Mortierellomycotina</taxon>
        <taxon>Mortierellomycetes</taxon>
        <taxon>Mortierellales</taxon>
        <taxon>Mortierellaceae</taxon>
        <taxon>Mortierella</taxon>
    </lineage>
</organism>
<evidence type="ECO:0000259" key="8">
    <source>
        <dbReference type="SMART" id="SM00906"/>
    </source>
</evidence>
<comment type="caution">
    <text evidence="9">The sequence shown here is derived from an EMBL/GenBank/DDBJ whole genome shotgun (WGS) entry which is preliminary data.</text>
</comment>
<dbReference type="PANTHER" id="PTHR31313:SF81">
    <property type="entry name" value="TY1 ENHANCER ACTIVATOR"/>
    <property type="match status" value="1"/>
</dbReference>
<feature type="region of interest" description="Disordered" evidence="7">
    <location>
        <begin position="774"/>
        <end position="825"/>
    </location>
</feature>
<feature type="region of interest" description="Disordered" evidence="7">
    <location>
        <begin position="144"/>
        <end position="164"/>
    </location>
</feature>
<proteinExistence type="predicted"/>
<dbReference type="Pfam" id="PF04082">
    <property type="entry name" value="Fungal_trans"/>
    <property type="match status" value="1"/>
</dbReference>
<dbReference type="GO" id="GO:0008270">
    <property type="term" value="F:zinc ion binding"/>
    <property type="evidence" value="ECO:0007669"/>
    <property type="project" value="InterPro"/>
</dbReference>
<evidence type="ECO:0000256" key="3">
    <source>
        <dbReference type="ARBA" id="ARBA00023015"/>
    </source>
</evidence>
<evidence type="ECO:0000313" key="10">
    <source>
        <dbReference type="Proteomes" id="UP000726737"/>
    </source>
</evidence>
<dbReference type="InterPro" id="IPR007219">
    <property type="entry name" value="XnlR_reg_dom"/>
</dbReference>
<dbReference type="InterPro" id="IPR051615">
    <property type="entry name" value="Transcr_Regulatory_Elem"/>
</dbReference>
<keyword evidence="5" id="KW-0804">Transcription</keyword>
<feature type="compositionally biased region" description="Basic residues" evidence="7">
    <location>
        <begin position="18"/>
        <end position="27"/>
    </location>
</feature>
<name>A0A9P6PR57_9FUNG</name>
<evidence type="ECO:0000256" key="7">
    <source>
        <dbReference type="SAM" id="MobiDB-lite"/>
    </source>
</evidence>
<feature type="compositionally biased region" description="Low complexity" evidence="7">
    <location>
        <begin position="1001"/>
        <end position="1021"/>
    </location>
</feature>
<feature type="region of interest" description="Disordered" evidence="7">
    <location>
        <begin position="944"/>
        <end position="989"/>
    </location>
</feature>
<feature type="region of interest" description="Disordered" evidence="7">
    <location>
        <begin position="1095"/>
        <end position="1120"/>
    </location>
</feature>
<dbReference type="SMART" id="SM00906">
    <property type="entry name" value="Fungal_trans"/>
    <property type="match status" value="1"/>
</dbReference>
<dbReference type="GO" id="GO:0003677">
    <property type="term" value="F:DNA binding"/>
    <property type="evidence" value="ECO:0007669"/>
    <property type="project" value="UniProtKB-KW"/>
</dbReference>
<dbReference type="AlphaFoldDB" id="A0A9P6PR57"/>
<keyword evidence="6" id="KW-0539">Nucleus</keyword>
<evidence type="ECO:0000313" key="9">
    <source>
        <dbReference type="EMBL" id="KAG0252308.1"/>
    </source>
</evidence>
<feature type="compositionally biased region" description="Polar residues" evidence="7">
    <location>
        <begin position="1103"/>
        <end position="1120"/>
    </location>
</feature>
<feature type="compositionally biased region" description="Low complexity" evidence="7">
    <location>
        <begin position="30"/>
        <end position="43"/>
    </location>
</feature>
<keyword evidence="4" id="KW-0238">DNA-binding</keyword>
<feature type="compositionally biased region" description="Low complexity" evidence="7">
    <location>
        <begin position="944"/>
        <end position="960"/>
    </location>
</feature>
<feature type="region of interest" description="Disordered" evidence="7">
    <location>
        <begin position="1001"/>
        <end position="1043"/>
    </location>
</feature>
<keyword evidence="1" id="KW-0479">Metal-binding</keyword>
<keyword evidence="2" id="KW-0862">Zinc</keyword>
<dbReference type="CDD" id="cd12148">
    <property type="entry name" value="fungal_TF_MHR"/>
    <property type="match status" value="1"/>
</dbReference>
<feature type="region of interest" description="Disordered" evidence="7">
    <location>
        <begin position="1"/>
        <end position="54"/>
    </location>
</feature>
<feature type="domain" description="Xylanolytic transcriptional activator regulatory" evidence="8">
    <location>
        <begin position="346"/>
        <end position="418"/>
    </location>
</feature>
<dbReference type="OrthoDB" id="2154091at2759"/>
<sequence>MTDSEEEMFPQNQEAAKRFKGGQKRKQPGTYATNISTAATTSSPPLSHSQYPIHPITGNRDTTDLVYQQPISLQHQPLSSQYPIPDQISYGLSAPVAQSNGNAGAYPAPGNGITSSGIDHRYVSAYFDSSVGMINTGAGQIYSSEPTPKTPAVLASTEPGVDSGPIAAPETTTAEEMDKLATMLSQTTLSSITYHGPSAAAIASDFDDEDLWGPQIRSTDNAEDLVLPTKLQILPEIDTRNHLVKLYYSNHYFLLPMVQREVLRVCEQNIHIPHCLLLCNAVYYCGSMFSVNTVPLRKDQEDESTVGEDFFLRGQGLLEKTYLTQHICTIQALLLFAIGHKSPAQRSGFISQAITMALDMGLHTWLDDKEDRFVRAYRARVFWCCYFFDSSASAIGGKPPLINDDEISVEMIKPGDLGPETEQFSDQYLIHITRGWQICRQIRKNSKLVSQRPPQSKEALLMNLKRLDTELEEWQKHLPKAFDLVPTKGCITSEIKALAAIAQLLCYALIILLHHPYLPNPKSPEAFQPPQGDVPDSQGYCTQAAKEITKISGLLLKEAPRTFEQSTPSRYSLNFAIRIHLRNAKCTTDMKLARDSRRDLQKSMDYVEQVENLQFYRIQRAKKSDVADLLASCRAALAQQKSSLDLAKEAAAAKRRQLLQAKLLAKEHRQQQLQQQQNHQQVLQQQQQVYQHQHPIVQSQQPTQQQQQPSPQMQQQLLFQQHQQQQQQQRLQLLAHAQQMKQNFLQQQQQQLQMLRQQHHQQQLQQQQQNLQQQQRLQQEQDQPTQQYACQPSPRSQPQSASPHPSPENSVLFHGQPPFIDPSALSSTSFGQFASLLNENVPDHQQSLSQQQISTSWIASNQPSVSGSGDYLQGLDDMPTVDGMIDFQSIAFDVQQEALFSSAATNSFINNMNTSSAMGSHGHEIVQGAVPELSDDVFLTSIPRSQTSIPSPTTSMSSVSVHNQFSPQMRDDSSLSPRSPPMDPSNVVSPRLLSSKIQNQLLQHQQQQKQQSNNSSNNTTNVISYNRDDSEPPMSASVASSPGSSVLLSEESLLQSFTGQMIHDTYYMHVDLPAEHPRNDPTSFVYLPSELEYGDTAVYSPSGGESTNSSEMGNTSPPPL</sequence>
<reference evidence="9" key="1">
    <citation type="journal article" date="2020" name="Fungal Divers.">
        <title>Resolving the Mortierellaceae phylogeny through synthesis of multi-gene phylogenetics and phylogenomics.</title>
        <authorList>
            <person name="Vandepol N."/>
            <person name="Liber J."/>
            <person name="Desiro A."/>
            <person name="Na H."/>
            <person name="Kennedy M."/>
            <person name="Barry K."/>
            <person name="Grigoriev I.V."/>
            <person name="Miller A.N."/>
            <person name="O'Donnell K."/>
            <person name="Stajich J.E."/>
            <person name="Bonito G."/>
        </authorList>
    </citation>
    <scope>NUCLEOTIDE SEQUENCE</scope>
    <source>
        <strain evidence="9">KOD948</strain>
    </source>
</reference>
<gene>
    <name evidence="9" type="ORF">BG011_007046</name>
</gene>
<feature type="region of interest" description="Disordered" evidence="7">
    <location>
        <begin position="693"/>
        <end position="721"/>
    </location>
</feature>
<dbReference type="EMBL" id="JAAAJA010000529">
    <property type="protein sequence ID" value="KAG0252308.1"/>
    <property type="molecule type" value="Genomic_DNA"/>
</dbReference>
<keyword evidence="3" id="KW-0805">Transcription regulation</keyword>
<evidence type="ECO:0000256" key="4">
    <source>
        <dbReference type="ARBA" id="ARBA00023125"/>
    </source>
</evidence>
<evidence type="ECO:0000256" key="2">
    <source>
        <dbReference type="ARBA" id="ARBA00022833"/>
    </source>
</evidence>
<dbReference type="Proteomes" id="UP000726737">
    <property type="component" value="Unassembled WGS sequence"/>
</dbReference>
<dbReference type="GO" id="GO:0006351">
    <property type="term" value="P:DNA-templated transcription"/>
    <property type="evidence" value="ECO:0007669"/>
    <property type="project" value="InterPro"/>
</dbReference>
<evidence type="ECO:0000256" key="1">
    <source>
        <dbReference type="ARBA" id="ARBA00022723"/>
    </source>
</evidence>